<proteinExistence type="inferred from homology"/>
<dbReference type="GO" id="GO:0005975">
    <property type="term" value="P:carbohydrate metabolic process"/>
    <property type="evidence" value="ECO:0007669"/>
    <property type="project" value="InterPro"/>
</dbReference>
<dbReference type="InterPro" id="IPR013783">
    <property type="entry name" value="Ig-like_fold"/>
</dbReference>
<dbReference type="Pfam" id="PF00933">
    <property type="entry name" value="Glyco_hydro_3"/>
    <property type="match status" value="1"/>
</dbReference>
<comment type="similarity">
    <text evidence="1">Belongs to the glycosyl hydrolase 3 family.</text>
</comment>
<dbReference type="Proteomes" id="UP000260943">
    <property type="component" value="Unassembled WGS sequence"/>
</dbReference>
<dbReference type="GO" id="GO:0004553">
    <property type="term" value="F:hydrolase activity, hydrolyzing O-glycosyl compounds"/>
    <property type="evidence" value="ECO:0007669"/>
    <property type="project" value="InterPro"/>
</dbReference>
<dbReference type="Gene3D" id="3.20.20.300">
    <property type="entry name" value="Glycoside hydrolase, family 3, N-terminal domain"/>
    <property type="match status" value="1"/>
</dbReference>
<dbReference type="Pfam" id="PF14310">
    <property type="entry name" value="Fn3-like"/>
    <property type="match status" value="1"/>
</dbReference>
<dbReference type="RefSeq" id="WP_117680438.1">
    <property type="nucleotide sequence ID" value="NZ_QSRJ01000021.1"/>
</dbReference>
<evidence type="ECO:0000259" key="3">
    <source>
        <dbReference type="SMART" id="SM01217"/>
    </source>
</evidence>
<dbReference type="InterPro" id="IPR036962">
    <property type="entry name" value="Glyco_hydro_3_N_sf"/>
</dbReference>
<reference evidence="4 5" key="1">
    <citation type="submission" date="2018-08" db="EMBL/GenBank/DDBJ databases">
        <title>A genome reference for cultivated species of the human gut microbiota.</title>
        <authorList>
            <person name="Zou Y."/>
            <person name="Xue W."/>
            <person name="Luo G."/>
        </authorList>
    </citation>
    <scope>NUCLEOTIDE SEQUENCE [LARGE SCALE GENOMIC DNA]</scope>
    <source>
        <strain evidence="4 5">TF08-14</strain>
    </source>
</reference>
<accession>A0A3E4QNE5</accession>
<sequence>MDSSSMLQQMTLQQKASLLARASHWDTVRVDEVGLESITLSDGPHGLRHQLGAADHLGINQSVPSTCFPSASALACSFDPNLVLSVGAAIADEAVDQGVSVVLGPGVNIKRSPLCGRNFEYFSEDPLLSGELGAAMVQGIQSRGVAACLKHFACNNQELARLVSDSVVDERTLREIYLQPFERVVKKARPWSIMTAYNKLNGTYCSQNAWLLQTVLREEWGFDGAVISDWGAVSGVAESIAAGLDLCMPGPRPDYAPTALAAVRRGALDERCVDRAAGRVIDLVERTRPSRRSRASSLSATTDGDPAAGESVYKRSARLAARAARESAVLLENNGILPLDPTKTVAVIGAFAREPRFQGAGSSKINPRELDCALDEFKRRGISVSFSPGYDAYSGEASDIQVEQAVEAARTHDVAVVFAGLPDRFESEGFDRKLMVMPRGHCSLIERVCRENPNTVVVLQGGAPMEAPWRRMPAAIMAMYLSGCHGGSATVDLLYGDANPCGKLAETWPERLGDTALGASYPDFDREVLYREGIYVGYRYFDAAAARPAWPFGHGLSYTAFAYGRPKLAMPLPCGGSACPAVFRVEVDVENAGSIAGAEVVQLYVCPPCECAFHEPRRLAAFAKVRLAPGERSRVTLEFGEMELRYWDAARHAWRVDQGDYELLVGSSSRDIRGNCSLHLAADTAPFPVSADRSVLLADRSALAAYWRPDATRFDEESFKALYAGPLPARTPIAPFTIDSSVSEMASTPFGRLMVRVVEHVIDEPVKKMDEDTRRMMHEIVSDLPLRQLISSGFSMRTVHGLVDMLNGRYIRGFTRAVGTYRRIKKALREHAPALSAHFDRSGDSEK</sequence>
<dbReference type="PANTHER" id="PTHR42715">
    <property type="entry name" value="BETA-GLUCOSIDASE"/>
    <property type="match status" value="1"/>
</dbReference>
<dbReference type="SUPFAM" id="SSF51445">
    <property type="entry name" value="(Trans)glycosidases"/>
    <property type="match status" value="1"/>
</dbReference>
<evidence type="ECO:0000313" key="5">
    <source>
        <dbReference type="Proteomes" id="UP000260943"/>
    </source>
</evidence>
<dbReference type="PANTHER" id="PTHR42715:SF10">
    <property type="entry name" value="BETA-GLUCOSIDASE"/>
    <property type="match status" value="1"/>
</dbReference>
<dbReference type="InterPro" id="IPR050288">
    <property type="entry name" value="Cellulose_deg_GH3"/>
</dbReference>
<dbReference type="Pfam" id="PF01915">
    <property type="entry name" value="Glyco_hydro_3_C"/>
    <property type="match status" value="1"/>
</dbReference>
<keyword evidence="2" id="KW-0378">Hydrolase</keyword>
<feature type="domain" description="Fibronectin type III-like" evidence="3">
    <location>
        <begin position="599"/>
        <end position="669"/>
    </location>
</feature>
<dbReference type="InterPro" id="IPR017853">
    <property type="entry name" value="GH"/>
</dbReference>
<dbReference type="InterPro" id="IPR026891">
    <property type="entry name" value="Fn3-like"/>
</dbReference>
<dbReference type="Gene3D" id="2.60.40.10">
    <property type="entry name" value="Immunoglobulins"/>
    <property type="match status" value="1"/>
</dbReference>
<dbReference type="InterPro" id="IPR002772">
    <property type="entry name" value="Glyco_hydro_3_C"/>
</dbReference>
<dbReference type="SUPFAM" id="SSF52279">
    <property type="entry name" value="Beta-D-glucan exohydrolase, C-terminal domain"/>
    <property type="match status" value="1"/>
</dbReference>
<evidence type="ECO:0000313" key="4">
    <source>
        <dbReference type="EMBL" id="RGL07009.1"/>
    </source>
</evidence>
<dbReference type="SMART" id="SM01217">
    <property type="entry name" value="Fn3_like"/>
    <property type="match status" value="1"/>
</dbReference>
<dbReference type="InterPro" id="IPR036881">
    <property type="entry name" value="Glyco_hydro_3_C_sf"/>
</dbReference>
<evidence type="ECO:0000256" key="1">
    <source>
        <dbReference type="ARBA" id="ARBA00005336"/>
    </source>
</evidence>
<dbReference type="InterPro" id="IPR001764">
    <property type="entry name" value="Glyco_hydro_3_N"/>
</dbReference>
<dbReference type="PRINTS" id="PR00133">
    <property type="entry name" value="GLHYDRLASE3"/>
</dbReference>
<evidence type="ECO:0000256" key="2">
    <source>
        <dbReference type="ARBA" id="ARBA00022801"/>
    </source>
</evidence>
<protein>
    <submittedName>
        <fullName evidence="4">Beta-glucosidase</fullName>
    </submittedName>
</protein>
<dbReference type="AlphaFoldDB" id="A0A3E4QNE5"/>
<name>A0A3E4QNE5_9ACTN</name>
<comment type="caution">
    <text evidence="4">The sequence shown here is derived from an EMBL/GenBank/DDBJ whole genome shotgun (WGS) entry which is preliminary data.</text>
</comment>
<dbReference type="EMBL" id="QSRJ01000021">
    <property type="protein sequence ID" value="RGL07009.1"/>
    <property type="molecule type" value="Genomic_DNA"/>
</dbReference>
<gene>
    <name evidence="4" type="ORF">DXC81_11055</name>
</gene>
<dbReference type="Gene3D" id="3.40.50.1700">
    <property type="entry name" value="Glycoside hydrolase family 3 C-terminal domain"/>
    <property type="match status" value="1"/>
</dbReference>
<organism evidence="4 5">
    <name type="scientific">Collinsella tanakaei</name>
    <dbReference type="NCBI Taxonomy" id="626935"/>
    <lineage>
        <taxon>Bacteria</taxon>
        <taxon>Bacillati</taxon>
        <taxon>Actinomycetota</taxon>
        <taxon>Coriobacteriia</taxon>
        <taxon>Coriobacteriales</taxon>
        <taxon>Coriobacteriaceae</taxon>
        <taxon>Collinsella</taxon>
    </lineage>
</organism>